<name>A0ABR8PM63_9BACL</name>
<keyword evidence="5 7" id="KW-1133">Transmembrane helix</keyword>
<evidence type="ECO:0000256" key="6">
    <source>
        <dbReference type="ARBA" id="ARBA00023136"/>
    </source>
</evidence>
<feature type="transmembrane region" description="Helical" evidence="7">
    <location>
        <begin position="275"/>
        <end position="294"/>
    </location>
</feature>
<dbReference type="PANTHER" id="PTHR32322">
    <property type="entry name" value="INNER MEMBRANE TRANSPORTER"/>
    <property type="match status" value="1"/>
</dbReference>
<dbReference type="InterPro" id="IPR000620">
    <property type="entry name" value="EamA_dom"/>
</dbReference>
<comment type="caution">
    <text evidence="9">The sequence shown here is derived from an EMBL/GenBank/DDBJ whole genome shotgun (WGS) entry which is preliminary data.</text>
</comment>
<comment type="similarity">
    <text evidence="2">Belongs to the EamA transporter family.</text>
</comment>
<dbReference type="EMBL" id="JACSQY010000011">
    <property type="protein sequence ID" value="MBD7909272.1"/>
    <property type="molecule type" value="Genomic_DNA"/>
</dbReference>
<keyword evidence="4 7" id="KW-0812">Transmembrane</keyword>
<dbReference type="Pfam" id="PF00892">
    <property type="entry name" value="EamA"/>
    <property type="match status" value="2"/>
</dbReference>
<evidence type="ECO:0000256" key="2">
    <source>
        <dbReference type="ARBA" id="ARBA00007362"/>
    </source>
</evidence>
<feature type="transmembrane region" description="Helical" evidence="7">
    <location>
        <begin position="12"/>
        <end position="35"/>
    </location>
</feature>
<evidence type="ECO:0000313" key="10">
    <source>
        <dbReference type="Proteomes" id="UP000659496"/>
    </source>
</evidence>
<dbReference type="PANTHER" id="PTHR32322:SF18">
    <property type="entry name" value="S-ADENOSYLMETHIONINE_S-ADENOSYLHOMOCYSTEINE TRANSPORTER"/>
    <property type="match status" value="1"/>
</dbReference>
<feature type="transmembrane region" description="Helical" evidence="7">
    <location>
        <begin position="217"/>
        <end position="238"/>
    </location>
</feature>
<evidence type="ECO:0000256" key="3">
    <source>
        <dbReference type="ARBA" id="ARBA00022475"/>
    </source>
</evidence>
<protein>
    <submittedName>
        <fullName evidence="9">DMT family transporter</fullName>
    </submittedName>
</protein>
<feature type="transmembrane region" description="Helical" evidence="7">
    <location>
        <begin position="250"/>
        <end position="269"/>
    </location>
</feature>
<keyword evidence="10" id="KW-1185">Reference proteome</keyword>
<feature type="transmembrane region" description="Helical" evidence="7">
    <location>
        <begin position="188"/>
        <end position="205"/>
    </location>
</feature>
<dbReference type="InterPro" id="IPR050638">
    <property type="entry name" value="AA-Vitamin_Transporters"/>
</dbReference>
<feature type="domain" description="EamA" evidence="8">
    <location>
        <begin position="14"/>
        <end position="145"/>
    </location>
</feature>
<evidence type="ECO:0000256" key="5">
    <source>
        <dbReference type="ARBA" id="ARBA00022989"/>
    </source>
</evidence>
<dbReference type="SUPFAM" id="SSF103481">
    <property type="entry name" value="Multidrug resistance efflux transporter EmrE"/>
    <property type="match status" value="2"/>
</dbReference>
<reference evidence="9 10" key="1">
    <citation type="submission" date="2020-08" db="EMBL/GenBank/DDBJ databases">
        <title>A Genomic Blueprint of the Chicken Gut Microbiome.</title>
        <authorList>
            <person name="Gilroy R."/>
            <person name="Ravi A."/>
            <person name="Getino M."/>
            <person name="Pursley I."/>
            <person name="Horton D.L."/>
            <person name="Alikhan N.-F."/>
            <person name="Baker D."/>
            <person name="Gharbi K."/>
            <person name="Hall N."/>
            <person name="Watson M."/>
            <person name="Adriaenssens E.M."/>
            <person name="Foster-Nyarko E."/>
            <person name="Jarju S."/>
            <person name="Secka A."/>
            <person name="Antonio M."/>
            <person name="Oren A."/>
            <person name="Chaudhuri R."/>
            <person name="La Ragione R.M."/>
            <person name="Hildebrand F."/>
            <person name="Pallen M.J."/>
        </authorList>
    </citation>
    <scope>NUCLEOTIDE SEQUENCE [LARGE SCALE GENOMIC DNA]</scope>
    <source>
        <strain evidence="9 10">Sa3CUA8</strain>
    </source>
</reference>
<evidence type="ECO:0000313" key="9">
    <source>
        <dbReference type="EMBL" id="MBD7909272.1"/>
    </source>
</evidence>
<comment type="subcellular location">
    <subcellularLocation>
        <location evidence="1">Cell membrane</location>
        <topology evidence="1">Multi-pass membrane protein</topology>
    </subcellularLocation>
</comment>
<feature type="transmembrane region" description="Helical" evidence="7">
    <location>
        <begin position="158"/>
        <end position="176"/>
    </location>
</feature>
<dbReference type="InterPro" id="IPR037185">
    <property type="entry name" value="EmrE-like"/>
</dbReference>
<evidence type="ECO:0000259" key="8">
    <source>
        <dbReference type="Pfam" id="PF00892"/>
    </source>
</evidence>
<feature type="transmembrane region" description="Helical" evidence="7">
    <location>
        <begin position="101"/>
        <end position="122"/>
    </location>
</feature>
<proteinExistence type="inferred from homology"/>
<keyword evidence="6 7" id="KW-0472">Membrane</keyword>
<feature type="transmembrane region" description="Helical" evidence="7">
    <location>
        <begin position="73"/>
        <end position="95"/>
    </location>
</feature>
<evidence type="ECO:0000256" key="4">
    <source>
        <dbReference type="ARBA" id="ARBA00022692"/>
    </source>
</evidence>
<evidence type="ECO:0000256" key="1">
    <source>
        <dbReference type="ARBA" id="ARBA00004651"/>
    </source>
</evidence>
<feature type="domain" description="EamA" evidence="8">
    <location>
        <begin position="157"/>
        <end position="291"/>
    </location>
</feature>
<accession>A0ABR8PM63</accession>
<organism evidence="9 10">
    <name type="scientific">Sporosarcina gallistercoris</name>
    <dbReference type="NCBI Taxonomy" id="2762245"/>
    <lineage>
        <taxon>Bacteria</taxon>
        <taxon>Bacillati</taxon>
        <taxon>Bacillota</taxon>
        <taxon>Bacilli</taxon>
        <taxon>Bacillales</taxon>
        <taxon>Caryophanaceae</taxon>
        <taxon>Sporosarcina</taxon>
    </lineage>
</organism>
<feature type="transmembrane region" description="Helical" evidence="7">
    <location>
        <begin position="41"/>
        <end position="61"/>
    </location>
</feature>
<sequence>MAGERVERSQMKLYLIGLFCVIAWGSNFVFGSILVEQFNPGIIAVIRLLFILMFLYSVTRLQVRGMRIDKKGWLLLIVGGLIGVSFNQWSFYASLQYTDPVTASLILALSPIVTVSLSVYYLKEKRRLIFWGGALIGLCGVWLVITEGTWFVPSIGRGELLIAGTMLSFSVFLLLVQHMSKTMSVGVITWYTNLIGMIGLLPFVSWKAIPSTLEVDWTYWLLLIVTAIVMHGLCTYLWNGVIREAGASNIALLLNLEPFIAMIFSYVILQHIISLPQLIGGFIIILGITVSLRTPQVPTMQDRS</sequence>
<keyword evidence="3" id="KW-1003">Cell membrane</keyword>
<gene>
    <name evidence="9" type="ORF">H9659_13125</name>
</gene>
<dbReference type="Proteomes" id="UP000659496">
    <property type="component" value="Unassembled WGS sequence"/>
</dbReference>
<feature type="transmembrane region" description="Helical" evidence="7">
    <location>
        <begin position="129"/>
        <end position="152"/>
    </location>
</feature>
<evidence type="ECO:0000256" key="7">
    <source>
        <dbReference type="SAM" id="Phobius"/>
    </source>
</evidence>